<dbReference type="Proteomes" id="UP000023795">
    <property type="component" value="Unassembled WGS sequence"/>
</dbReference>
<dbReference type="EMBL" id="ANIN01000001">
    <property type="protein sequence ID" value="ELA09530.1"/>
    <property type="molecule type" value="Genomic_DNA"/>
</dbReference>
<sequence length="188" mass="21701">MSGFAFSPQFSQRWSATLAPIKQTIINELNDIYQILQTETDLDTFQFQVANLHDKIAEIIQANTTNKTNTTIYTPTNTTTKNNTAQFCLTDFNLNQTKTKNQNNHKTDNTEKTTENHKNLPTVNPLDFDNIQTIKEEIINDLHQKIESYLLHAMTNIYQDLQNWLDDEVNGQLERKLSQSLKPNPNLD</sequence>
<dbReference type="OrthoDB" id="6658094at2"/>
<dbReference type="RefSeq" id="WP_009767349.1">
    <property type="nucleotide sequence ID" value="NZ_ANIN01000001.1"/>
</dbReference>
<dbReference type="PATRIC" id="fig|1230338.3.peg.860"/>
<evidence type="ECO:0000313" key="3">
    <source>
        <dbReference type="Proteomes" id="UP000023795"/>
    </source>
</evidence>
<feature type="compositionally biased region" description="Basic and acidic residues" evidence="1">
    <location>
        <begin position="105"/>
        <end position="118"/>
    </location>
</feature>
<accession>L2F9E1</accession>
<dbReference type="AlphaFoldDB" id="L2F9E1"/>
<name>L2F9E1_9GAMM</name>
<evidence type="ECO:0000256" key="1">
    <source>
        <dbReference type="SAM" id="MobiDB-lite"/>
    </source>
</evidence>
<proteinExistence type="predicted"/>
<protein>
    <submittedName>
        <fullName evidence="2">Uncharacterized protein</fullName>
    </submittedName>
</protein>
<feature type="region of interest" description="Disordered" evidence="1">
    <location>
        <begin position="98"/>
        <end position="124"/>
    </location>
</feature>
<comment type="caution">
    <text evidence="2">The sequence shown here is derived from an EMBL/GenBank/DDBJ whole genome shotgun (WGS) entry which is preliminary data.</text>
</comment>
<reference evidence="2 3" key="1">
    <citation type="journal article" date="2013" name="Genome Announc.">
        <title>Genome Sequence of Moraxella macacae 0408225, a Novel Bacterial Species Isolated from a Cynomolgus Macaque with Epistaxis.</title>
        <authorList>
            <person name="Ladner J.T."/>
            <person name="Whitehouse C.A."/>
            <person name="Koroleva G.I."/>
            <person name="Palacios G.F."/>
        </authorList>
    </citation>
    <scope>NUCLEOTIDE SEQUENCE [LARGE SCALE GENOMIC DNA]</scope>
    <source>
        <strain evidence="2 3">0408225</strain>
    </source>
</reference>
<gene>
    <name evidence="2" type="ORF">MOMA_03970</name>
</gene>
<evidence type="ECO:0000313" key="2">
    <source>
        <dbReference type="EMBL" id="ELA09530.1"/>
    </source>
</evidence>
<keyword evidence="3" id="KW-1185">Reference proteome</keyword>
<organism evidence="2 3">
    <name type="scientific">Moraxella macacae 0408225</name>
    <dbReference type="NCBI Taxonomy" id="1230338"/>
    <lineage>
        <taxon>Bacteria</taxon>
        <taxon>Pseudomonadati</taxon>
        <taxon>Pseudomonadota</taxon>
        <taxon>Gammaproteobacteria</taxon>
        <taxon>Moraxellales</taxon>
        <taxon>Moraxellaceae</taxon>
        <taxon>Moraxella</taxon>
    </lineage>
</organism>
<dbReference type="STRING" id="1230338.MOMA_03970"/>